<dbReference type="PANTHER" id="PTHR33021">
    <property type="entry name" value="BLUE COPPER PROTEIN"/>
    <property type="match status" value="1"/>
</dbReference>
<protein>
    <recommendedName>
        <fullName evidence="6">Phytocyanin domain-containing protein</fullName>
    </recommendedName>
</protein>
<dbReference type="PROSITE" id="PS00196">
    <property type="entry name" value="COPPER_BLUE"/>
    <property type="match status" value="1"/>
</dbReference>
<evidence type="ECO:0000313" key="8">
    <source>
        <dbReference type="Proteomes" id="UP001054889"/>
    </source>
</evidence>
<dbReference type="AlphaFoldDB" id="A0AAV5DZP3"/>
<keyword evidence="8" id="KW-1185">Reference proteome</keyword>
<proteinExistence type="predicted"/>
<dbReference type="InterPro" id="IPR039391">
    <property type="entry name" value="Phytocyanin-like"/>
</dbReference>
<feature type="region of interest" description="Disordered" evidence="4">
    <location>
        <begin position="121"/>
        <end position="145"/>
    </location>
</feature>
<evidence type="ECO:0000256" key="3">
    <source>
        <dbReference type="ARBA" id="ARBA00023180"/>
    </source>
</evidence>
<keyword evidence="2" id="KW-0186">Copper</keyword>
<dbReference type="PROSITE" id="PS51485">
    <property type="entry name" value="PHYTOCYANIN"/>
    <property type="match status" value="1"/>
</dbReference>
<feature type="compositionally biased region" description="Low complexity" evidence="4">
    <location>
        <begin position="126"/>
        <end position="145"/>
    </location>
</feature>
<name>A0AAV5DZP3_ELECO</name>
<keyword evidence="1" id="KW-0479">Metal-binding</keyword>
<organism evidence="7 8">
    <name type="scientific">Eleusine coracana subsp. coracana</name>
    <dbReference type="NCBI Taxonomy" id="191504"/>
    <lineage>
        <taxon>Eukaryota</taxon>
        <taxon>Viridiplantae</taxon>
        <taxon>Streptophyta</taxon>
        <taxon>Embryophyta</taxon>
        <taxon>Tracheophyta</taxon>
        <taxon>Spermatophyta</taxon>
        <taxon>Magnoliopsida</taxon>
        <taxon>Liliopsida</taxon>
        <taxon>Poales</taxon>
        <taxon>Poaceae</taxon>
        <taxon>PACMAD clade</taxon>
        <taxon>Chloridoideae</taxon>
        <taxon>Cynodonteae</taxon>
        <taxon>Eleusininae</taxon>
        <taxon>Eleusine</taxon>
    </lineage>
</organism>
<evidence type="ECO:0000259" key="6">
    <source>
        <dbReference type="PROSITE" id="PS51485"/>
    </source>
</evidence>
<dbReference type="SUPFAM" id="SSF49503">
    <property type="entry name" value="Cupredoxins"/>
    <property type="match status" value="1"/>
</dbReference>
<evidence type="ECO:0000256" key="5">
    <source>
        <dbReference type="SAM" id="SignalP"/>
    </source>
</evidence>
<dbReference type="CDD" id="cd04216">
    <property type="entry name" value="Phytocyanin"/>
    <property type="match status" value="1"/>
</dbReference>
<evidence type="ECO:0000256" key="4">
    <source>
        <dbReference type="SAM" id="MobiDB-lite"/>
    </source>
</evidence>
<keyword evidence="3" id="KW-0325">Glycoprotein</keyword>
<dbReference type="GO" id="GO:0009055">
    <property type="term" value="F:electron transfer activity"/>
    <property type="evidence" value="ECO:0007669"/>
    <property type="project" value="InterPro"/>
</dbReference>
<dbReference type="Proteomes" id="UP001054889">
    <property type="component" value="Unassembled WGS sequence"/>
</dbReference>
<dbReference type="InterPro" id="IPR003245">
    <property type="entry name" value="Phytocyanin_dom"/>
</dbReference>
<dbReference type="Pfam" id="PF02298">
    <property type="entry name" value="Cu_bind_like"/>
    <property type="match status" value="1"/>
</dbReference>
<dbReference type="PROSITE" id="PS51257">
    <property type="entry name" value="PROKAR_LIPOPROTEIN"/>
    <property type="match status" value="1"/>
</dbReference>
<feature type="domain" description="Phytocyanin" evidence="6">
    <location>
        <begin position="23"/>
        <end position="122"/>
    </location>
</feature>
<dbReference type="GO" id="GO:0046872">
    <property type="term" value="F:metal ion binding"/>
    <property type="evidence" value="ECO:0007669"/>
    <property type="project" value="UniProtKB-KW"/>
</dbReference>
<keyword evidence="5" id="KW-0732">Signal</keyword>
<accession>A0AAV5DZP3</accession>
<dbReference type="InterPro" id="IPR008972">
    <property type="entry name" value="Cupredoxin"/>
</dbReference>
<feature type="signal peptide" evidence="5">
    <location>
        <begin position="1"/>
        <end position="22"/>
    </location>
</feature>
<reference evidence="7" key="1">
    <citation type="journal article" date="2018" name="DNA Res.">
        <title>Multiple hybrid de novo genome assembly of finger millet, an orphan allotetraploid crop.</title>
        <authorList>
            <person name="Hatakeyama M."/>
            <person name="Aluri S."/>
            <person name="Balachadran M.T."/>
            <person name="Sivarajan S.R."/>
            <person name="Patrignani A."/>
            <person name="Gruter S."/>
            <person name="Poveda L."/>
            <person name="Shimizu-Inatsugi R."/>
            <person name="Baeten J."/>
            <person name="Francoijs K.J."/>
            <person name="Nataraja K.N."/>
            <person name="Reddy Y.A.N."/>
            <person name="Phadnis S."/>
            <person name="Ravikumar R.L."/>
            <person name="Schlapbach R."/>
            <person name="Sreeman S.M."/>
            <person name="Shimizu K.K."/>
        </authorList>
    </citation>
    <scope>NUCLEOTIDE SEQUENCE</scope>
</reference>
<evidence type="ECO:0000256" key="2">
    <source>
        <dbReference type="ARBA" id="ARBA00023008"/>
    </source>
</evidence>
<comment type="caution">
    <text evidence="7">The sequence shown here is derived from an EMBL/GenBank/DDBJ whole genome shotgun (WGS) entry which is preliminary data.</text>
</comment>
<gene>
    <name evidence="7" type="primary">gb02864</name>
    <name evidence="7" type="ORF">PR202_gb02864</name>
</gene>
<dbReference type="PANTHER" id="PTHR33021:SF550">
    <property type="entry name" value="PHYTOCYANIN DOMAIN-CONTAINING PROTEIN"/>
    <property type="match status" value="1"/>
</dbReference>
<sequence length="165" mass="16326">MASRSALIAVLVAVSCAAAASATTYTVGDTKGWTTNVDYSGWTSGKNFAVGDKLLFNFASAAHTVAEVSKSDYESCSSNNAISNDSNGPATITLSSPGTHYFICGVPGHCSGGMKLAVDVGGSSSGGSPSTPGTSPSSPNGAPARMQAAPALAMAAGVLIKLALF</sequence>
<dbReference type="FunFam" id="2.60.40.420:FF:000003">
    <property type="entry name" value="Blue copper"/>
    <property type="match status" value="1"/>
</dbReference>
<dbReference type="EMBL" id="BQKI01000072">
    <property type="protein sequence ID" value="GJN15917.1"/>
    <property type="molecule type" value="Genomic_DNA"/>
</dbReference>
<evidence type="ECO:0000313" key="7">
    <source>
        <dbReference type="EMBL" id="GJN15917.1"/>
    </source>
</evidence>
<dbReference type="GO" id="GO:0005886">
    <property type="term" value="C:plasma membrane"/>
    <property type="evidence" value="ECO:0007669"/>
    <property type="project" value="TreeGrafter"/>
</dbReference>
<evidence type="ECO:0000256" key="1">
    <source>
        <dbReference type="ARBA" id="ARBA00022723"/>
    </source>
</evidence>
<feature type="chain" id="PRO_5043484230" description="Phytocyanin domain-containing protein" evidence="5">
    <location>
        <begin position="23"/>
        <end position="165"/>
    </location>
</feature>
<dbReference type="InterPro" id="IPR028871">
    <property type="entry name" value="BlueCu_1_BS"/>
</dbReference>
<dbReference type="Gene3D" id="2.60.40.420">
    <property type="entry name" value="Cupredoxins - blue copper proteins"/>
    <property type="match status" value="1"/>
</dbReference>
<reference evidence="7" key="2">
    <citation type="submission" date="2021-12" db="EMBL/GenBank/DDBJ databases">
        <title>Resequencing data analysis of finger millet.</title>
        <authorList>
            <person name="Hatakeyama M."/>
            <person name="Aluri S."/>
            <person name="Balachadran M.T."/>
            <person name="Sivarajan S.R."/>
            <person name="Poveda L."/>
            <person name="Shimizu-Inatsugi R."/>
            <person name="Schlapbach R."/>
            <person name="Sreeman S.M."/>
            <person name="Shimizu K.K."/>
        </authorList>
    </citation>
    <scope>NUCLEOTIDE SEQUENCE</scope>
</reference>